<dbReference type="InterPro" id="IPR023214">
    <property type="entry name" value="HAD_sf"/>
</dbReference>
<protein>
    <submittedName>
        <fullName evidence="3">Putative Haloacid dehalogenase, type II</fullName>
    </submittedName>
</protein>
<dbReference type="SUPFAM" id="SSF56784">
    <property type="entry name" value="HAD-like"/>
    <property type="match status" value="1"/>
</dbReference>
<keyword evidence="2" id="KW-0378">Hydrolase</keyword>
<comment type="caution">
    <text evidence="3">The sequence shown here is derived from an EMBL/GenBank/DDBJ whole genome shotgun (WGS) entry which is preliminary data.</text>
</comment>
<dbReference type="SFLD" id="SFLDS00003">
    <property type="entry name" value="Haloacid_Dehalogenase"/>
    <property type="match status" value="1"/>
</dbReference>
<dbReference type="Gene3D" id="1.10.150.240">
    <property type="entry name" value="Putative phosphatase, domain 2"/>
    <property type="match status" value="1"/>
</dbReference>
<evidence type="ECO:0000256" key="2">
    <source>
        <dbReference type="ARBA" id="ARBA00022801"/>
    </source>
</evidence>
<dbReference type="Pfam" id="PF00702">
    <property type="entry name" value="Hydrolase"/>
    <property type="match status" value="1"/>
</dbReference>
<gene>
    <name evidence="3" type="ORF">CARN1_0687</name>
</gene>
<comment type="similarity">
    <text evidence="1">Belongs to the HAD-like hydrolase superfamily. S-2-haloalkanoic acid dehalogenase family.</text>
</comment>
<dbReference type="NCBIfam" id="TIGR01493">
    <property type="entry name" value="HAD-SF-IA-v2"/>
    <property type="match status" value="1"/>
</dbReference>
<name>E6PIB7_9ZZZZ</name>
<dbReference type="InterPro" id="IPR006439">
    <property type="entry name" value="HAD-SF_hydro_IA"/>
</dbReference>
<dbReference type="InterPro" id="IPR036412">
    <property type="entry name" value="HAD-like_sf"/>
</dbReference>
<reference evidence="3" key="1">
    <citation type="submission" date="2009-10" db="EMBL/GenBank/DDBJ databases">
        <title>Diversity of trophic interactions inside an arsenic-rich microbial ecosystem.</title>
        <authorList>
            <person name="Bertin P.N."/>
            <person name="Heinrich-Salmeron A."/>
            <person name="Pelletier E."/>
            <person name="Goulhen-Chollet F."/>
            <person name="Arsene-Ploetze F."/>
            <person name="Gallien S."/>
            <person name="Calteau A."/>
            <person name="Vallenet D."/>
            <person name="Casiot C."/>
            <person name="Chane-Woon-Ming B."/>
            <person name="Giloteaux L."/>
            <person name="Barakat M."/>
            <person name="Bonnefoy V."/>
            <person name="Bruneel O."/>
            <person name="Chandler M."/>
            <person name="Cleiss J."/>
            <person name="Duran R."/>
            <person name="Elbaz-Poulichet F."/>
            <person name="Fonknechten N."/>
            <person name="Lauga B."/>
            <person name="Mornico D."/>
            <person name="Ortet P."/>
            <person name="Schaeffer C."/>
            <person name="Siguier P."/>
            <person name="Alexander Thil Smith A."/>
            <person name="Van Dorsselaer A."/>
            <person name="Weissenbach J."/>
            <person name="Medigue C."/>
            <person name="Le Paslier D."/>
        </authorList>
    </citation>
    <scope>NUCLEOTIDE SEQUENCE</scope>
</reference>
<evidence type="ECO:0000256" key="1">
    <source>
        <dbReference type="ARBA" id="ARBA00008106"/>
    </source>
</evidence>
<proteinExistence type="inferred from homology"/>
<sequence>MSAVNRVLVFDINETLLDLTPLDAIFASHLGEARIRREWFALLLSSAFALSLCGSYRSFTDLGASAARIVAKNYGGDAEGLWSAIRDALPALRAYPDVAPALERLSRAGFRMAALSQSPQSTLDAQLTGAGLAEFFTAICSVDTIRTYKPHPAAYRMVARRFECDLSNILMIAAHDWDVAGAMAAGCSAAFVARPGQSIDDVILKPTFVVGDIEELAEILLPSR</sequence>
<dbReference type="CDD" id="cd02588">
    <property type="entry name" value="HAD_L2-DEX"/>
    <property type="match status" value="1"/>
</dbReference>
<dbReference type="Gene3D" id="3.40.50.1000">
    <property type="entry name" value="HAD superfamily/HAD-like"/>
    <property type="match status" value="1"/>
</dbReference>
<dbReference type="InterPro" id="IPR023198">
    <property type="entry name" value="PGP-like_dom2"/>
</dbReference>
<evidence type="ECO:0000313" key="3">
    <source>
        <dbReference type="EMBL" id="CBH76207.1"/>
    </source>
</evidence>
<dbReference type="InterPro" id="IPR006328">
    <property type="entry name" value="2-HAD"/>
</dbReference>
<organism evidence="3">
    <name type="scientific">mine drainage metagenome</name>
    <dbReference type="NCBI Taxonomy" id="410659"/>
    <lineage>
        <taxon>unclassified sequences</taxon>
        <taxon>metagenomes</taxon>
        <taxon>ecological metagenomes</taxon>
    </lineage>
</organism>
<dbReference type="SFLD" id="SFLDG01129">
    <property type="entry name" value="C1.5:_HAD__Beta-PGM__Phosphata"/>
    <property type="match status" value="1"/>
</dbReference>
<dbReference type="PANTHER" id="PTHR43316:SF3">
    <property type="entry name" value="HALOACID DEHALOGENASE, TYPE II (AFU_ORTHOLOGUE AFUA_2G07750)-RELATED"/>
    <property type="match status" value="1"/>
</dbReference>
<dbReference type="PANTHER" id="PTHR43316">
    <property type="entry name" value="HYDROLASE, HALOACID DELAHOGENASE-RELATED"/>
    <property type="match status" value="1"/>
</dbReference>
<dbReference type="EMBL" id="CABL01000019">
    <property type="protein sequence ID" value="CBH76207.1"/>
    <property type="molecule type" value="Genomic_DNA"/>
</dbReference>
<dbReference type="InterPro" id="IPR051540">
    <property type="entry name" value="S-2-haloacid_dehalogenase"/>
</dbReference>
<dbReference type="PRINTS" id="PR00413">
    <property type="entry name" value="HADHALOGNASE"/>
</dbReference>
<dbReference type="GO" id="GO:0019120">
    <property type="term" value="F:hydrolase activity, acting on acid halide bonds, in C-halide compounds"/>
    <property type="evidence" value="ECO:0007669"/>
    <property type="project" value="InterPro"/>
</dbReference>
<dbReference type="AlphaFoldDB" id="E6PIB7"/>
<accession>E6PIB7</accession>
<dbReference type="NCBIfam" id="TIGR01428">
    <property type="entry name" value="HAD_type_II"/>
    <property type="match status" value="1"/>
</dbReference>